<accession>A0A2T0Q5B8</accession>
<dbReference type="InterPro" id="IPR005149">
    <property type="entry name" value="Tscrpt_reg_PadR_N"/>
</dbReference>
<keyword evidence="2" id="KW-0238">DNA-binding</keyword>
<feature type="domain" description="Transcription regulator PadR N-terminal" evidence="1">
    <location>
        <begin position="10"/>
        <end position="83"/>
    </location>
</feature>
<dbReference type="InterPro" id="IPR036388">
    <property type="entry name" value="WH-like_DNA-bd_sf"/>
</dbReference>
<dbReference type="InterPro" id="IPR036390">
    <property type="entry name" value="WH_DNA-bd_sf"/>
</dbReference>
<gene>
    <name evidence="2" type="ORF">CLV72_104597</name>
</gene>
<name>A0A2T0Q5B8_9ACTN</name>
<evidence type="ECO:0000313" key="3">
    <source>
        <dbReference type="Proteomes" id="UP000237846"/>
    </source>
</evidence>
<dbReference type="PANTHER" id="PTHR43252">
    <property type="entry name" value="TRANSCRIPTIONAL REGULATOR YQJI"/>
    <property type="match status" value="1"/>
</dbReference>
<comment type="caution">
    <text evidence="2">The sequence shown here is derived from an EMBL/GenBank/DDBJ whole genome shotgun (WGS) entry which is preliminary data.</text>
</comment>
<dbReference type="Pfam" id="PF03551">
    <property type="entry name" value="PadR"/>
    <property type="match status" value="1"/>
</dbReference>
<dbReference type="PANTHER" id="PTHR43252:SF7">
    <property type="entry name" value="TRANSCRIPTIONAL REGULATOR YQJI"/>
    <property type="match status" value="1"/>
</dbReference>
<sequence length="192" mass="21407">MSMSATRLLVLGVVQRHGQAHGYLVGVELHSWHAHEWANVKWGSIYHALRKMTAEGLLTAVERPDEGGRTDYTLTDRGRDEYARMLKDALRQPAHRLDLLSAGLALLPSLRRDEAVALFKERLRLLEAERARMDELAASWTEPAHIRELYLRWARSAASGADWTRGLIERLESGALTMAGERRDGTGGTGAG</sequence>
<proteinExistence type="predicted"/>
<organism evidence="2 3">
    <name type="scientific">Allonocardiopsis opalescens</name>
    <dbReference type="NCBI Taxonomy" id="1144618"/>
    <lineage>
        <taxon>Bacteria</taxon>
        <taxon>Bacillati</taxon>
        <taxon>Actinomycetota</taxon>
        <taxon>Actinomycetes</taxon>
        <taxon>Streptosporangiales</taxon>
        <taxon>Allonocardiopsis</taxon>
    </lineage>
</organism>
<evidence type="ECO:0000313" key="2">
    <source>
        <dbReference type="EMBL" id="PRX99017.1"/>
    </source>
</evidence>
<dbReference type="Gene3D" id="1.10.10.10">
    <property type="entry name" value="Winged helix-like DNA-binding domain superfamily/Winged helix DNA-binding domain"/>
    <property type="match status" value="1"/>
</dbReference>
<keyword evidence="3" id="KW-1185">Reference proteome</keyword>
<dbReference type="Proteomes" id="UP000237846">
    <property type="component" value="Unassembled WGS sequence"/>
</dbReference>
<protein>
    <submittedName>
        <fullName evidence="2">DNA-binding PadR family transcriptional regulator</fullName>
    </submittedName>
</protein>
<dbReference type="SUPFAM" id="SSF46785">
    <property type="entry name" value="Winged helix' DNA-binding domain"/>
    <property type="match status" value="1"/>
</dbReference>
<dbReference type="EMBL" id="PVZC01000004">
    <property type="protein sequence ID" value="PRX99017.1"/>
    <property type="molecule type" value="Genomic_DNA"/>
</dbReference>
<reference evidence="2 3" key="1">
    <citation type="submission" date="2018-03" db="EMBL/GenBank/DDBJ databases">
        <title>Genomic Encyclopedia of Archaeal and Bacterial Type Strains, Phase II (KMG-II): from individual species to whole genera.</title>
        <authorList>
            <person name="Goeker M."/>
        </authorList>
    </citation>
    <scope>NUCLEOTIDE SEQUENCE [LARGE SCALE GENOMIC DNA]</scope>
    <source>
        <strain evidence="2 3">DSM 45601</strain>
    </source>
</reference>
<dbReference type="RefSeq" id="WP_245930238.1">
    <property type="nucleotide sequence ID" value="NZ_PVZC01000004.1"/>
</dbReference>
<dbReference type="AlphaFoldDB" id="A0A2T0Q5B8"/>
<dbReference type="GO" id="GO:0003677">
    <property type="term" value="F:DNA binding"/>
    <property type="evidence" value="ECO:0007669"/>
    <property type="project" value="UniProtKB-KW"/>
</dbReference>
<evidence type="ECO:0000259" key="1">
    <source>
        <dbReference type="Pfam" id="PF03551"/>
    </source>
</evidence>